<comment type="caution">
    <text evidence="2">The sequence shown here is derived from an EMBL/GenBank/DDBJ whole genome shotgun (WGS) entry which is preliminary data.</text>
</comment>
<gene>
    <name evidence="2" type="ORF">AAFF_G00181870</name>
</gene>
<proteinExistence type="predicted"/>
<evidence type="ECO:0000256" key="1">
    <source>
        <dbReference type="SAM" id="MobiDB-lite"/>
    </source>
</evidence>
<organism evidence="2 3">
    <name type="scientific">Aldrovandia affinis</name>
    <dbReference type="NCBI Taxonomy" id="143900"/>
    <lineage>
        <taxon>Eukaryota</taxon>
        <taxon>Metazoa</taxon>
        <taxon>Chordata</taxon>
        <taxon>Craniata</taxon>
        <taxon>Vertebrata</taxon>
        <taxon>Euteleostomi</taxon>
        <taxon>Actinopterygii</taxon>
        <taxon>Neopterygii</taxon>
        <taxon>Teleostei</taxon>
        <taxon>Notacanthiformes</taxon>
        <taxon>Halosauridae</taxon>
        <taxon>Aldrovandia</taxon>
    </lineage>
</organism>
<protein>
    <submittedName>
        <fullName evidence="2">Uncharacterized protein</fullName>
    </submittedName>
</protein>
<sequence length="105" mass="11756">MLSCYSCQRRTLQWPLDILDVSAYNAFDLDGVKPSLEPKEAPEEMTLSGGARHGTSNTLHPEETCLKDPSFCSQANGNKRKRCQVCGPYKDTKTQTTCSKYNIHL</sequence>
<keyword evidence="3" id="KW-1185">Reference proteome</keyword>
<reference evidence="2" key="1">
    <citation type="journal article" date="2023" name="Science">
        <title>Genome structures resolve the early diversification of teleost fishes.</title>
        <authorList>
            <person name="Parey E."/>
            <person name="Louis A."/>
            <person name="Montfort J."/>
            <person name="Bouchez O."/>
            <person name="Roques C."/>
            <person name="Iampietro C."/>
            <person name="Lluch J."/>
            <person name="Castinel A."/>
            <person name="Donnadieu C."/>
            <person name="Desvignes T."/>
            <person name="Floi Bucao C."/>
            <person name="Jouanno E."/>
            <person name="Wen M."/>
            <person name="Mejri S."/>
            <person name="Dirks R."/>
            <person name="Jansen H."/>
            <person name="Henkel C."/>
            <person name="Chen W.J."/>
            <person name="Zahm M."/>
            <person name="Cabau C."/>
            <person name="Klopp C."/>
            <person name="Thompson A.W."/>
            <person name="Robinson-Rechavi M."/>
            <person name="Braasch I."/>
            <person name="Lecointre G."/>
            <person name="Bobe J."/>
            <person name="Postlethwait J.H."/>
            <person name="Berthelot C."/>
            <person name="Roest Crollius H."/>
            <person name="Guiguen Y."/>
        </authorList>
    </citation>
    <scope>NUCLEOTIDE SEQUENCE</scope>
    <source>
        <strain evidence="2">NC1722</strain>
    </source>
</reference>
<dbReference type="AlphaFoldDB" id="A0AAD7RK88"/>
<feature type="region of interest" description="Disordered" evidence="1">
    <location>
        <begin position="35"/>
        <end position="59"/>
    </location>
</feature>
<name>A0AAD7RK88_9TELE</name>
<evidence type="ECO:0000313" key="3">
    <source>
        <dbReference type="Proteomes" id="UP001221898"/>
    </source>
</evidence>
<evidence type="ECO:0000313" key="2">
    <source>
        <dbReference type="EMBL" id="KAJ8385831.1"/>
    </source>
</evidence>
<dbReference type="EMBL" id="JAINUG010000240">
    <property type="protein sequence ID" value="KAJ8385831.1"/>
    <property type="molecule type" value="Genomic_DNA"/>
</dbReference>
<accession>A0AAD7RK88</accession>
<dbReference type="Proteomes" id="UP001221898">
    <property type="component" value="Unassembled WGS sequence"/>
</dbReference>